<reference evidence="18 19" key="1">
    <citation type="submission" date="2018-10" db="EMBL/GenBank/DDBJ databases">
        <title>Sequencing the genomes of 1000 actinobacteria strains.</title>
        <authorList>
            <person name="Klenk H.-P."/>
        </authorList>
    </citation>
    <scope>NUCLEOTIDE SEQUENCE [LARGE SCALE GENOMIC DNA]</scope>
    <source>
        <strain evidence="18 19">DSM 43800</strain>
    </source>
</reference>
<dbReference type="CDD" id="cd08952">
    <property type="entry name" value="KR_1_SDR_x"/>
    <property type="match status" value="1"/>
</dbReference>
<dbReference type="OrthoDB" id="9778690at2"/>
<feature type="domain" description="Carrier" evidence="15">
    <location>
        <begin position="1604"/>
        <end position="1679"/>
    </location>
</feature>
<proteinExistence type="predicted"/>
<feature type="active site" description="Proton acceptor; for dehydratase activity" evidence="14">
    <location>
        <position position="950"/>
    </location>
</feature>
<feature type="domain" description="Ketosynthase family 3 (KS3)" evidence="16">
    <location>
        <begin position="33"/>
        <end position="457"/>
    </location>
</feature>
<dbReference type="GO" id="GO:0033068">
    <property type="term" value="P:macrolide biosynthetic process"/>
    <property type="evidence" value="ECO:0007669"/>
    <property type="project" value="UniProtKB-ARBA"/>
</dbReference>
<keyword evidence="3" id="KW-0597">Phosphoprotein</keyword>
<dbReference type="GO" id="GO:0004312">
    <property type="term" value="F:fatty acid synthase activity"/>
    <property type="evidence" value="ECO:0007669"/>
    <property type="project" value="TreeGrafter"/>
</dbReference>
<evidence type="ECO:0000256" key="2">
    <source>
        <dbReference type="ARBA" id="ARBA00022450"/>
    </source>
</evidence>
<gene>
    <name evidence="18" type="ORF">C8E97_3111</name>
</gene>
<keyword evidence="19" id="KW-1185">Reference proteome</keyword>
<dbReference type="Pfam" id="PF00698">
    <property type="entry name" value="Acyl_transf_1"/>
    <property type="match status" value="2"/>
</dbReference>
<feature type="domain" description="Ketosynthase family 3 (KS3)" evidence="16">
    <location>
        <begin position="1696"/>
        <end position="2111"/>
    </location>
</feature>
<keyword evidence="2" id="KW-0596">Phosphopantetheine</keyword>
<keyword evidence="5" id="KW-0677">Repeat</keyword>
<dbReference type="SUPFAM" id="SSF52151">
    <property type="entry name" value="FabD/lysophospholipase-like"/>
    <property type="match status" value="2"/>
</dbReference>
<accession>A0A495W191</accession>
<dbReference type="InterPro" id="IPR016035">
    <property type="entry name" value="Acyl_Trfase/lysoPLipase"/>
</dbReference>
<dbReference type="SMART" id="SM00827">
    <property type="entry name" value="PKS_AT"/>
    <property type="match status" value="2"/>
</dbReference>
<dbReference type="InterPro" id="IPR036291">
    <property type="entry name" value="NAD(P)-bd_dom_sf"/>
</dbReference>
<evidence type="ECO:0000256" key="5">
    <source>
        <dbReference type="ARBA" id="ARBA00022737"/>
    </source>
</evidence>
<evidence type="ECO:0000259" key="16">
    <source>
        <dbReference type="PROSITE" id="PS52004"/>
    </source>
</evidence>
<dbReference type="InterPro" id="IPR041618">
    <property type="entry name" value="PKS_DE"/>
</dbReference>
<dbReference type="InterPro" id="IPR020807">
    <property type="entry name" value="PKS_DH"/>
</dbReference>
<dbReference type="SUPFAM" id="SSF53901">
    <property type="entry name" value="Thiolase-like"/>
    <property type="match status" value="2"/>
</dbReference>
<evidence type="ECO:0000256" key="8">
    <source>
        <dbReference type="ARBA" id="ARBA00023315"/>
    </source>
</evidence>
<dbReference type="SUPFAM" id="SSF101173">
    <property type="entry name" value="Docking domain B of the erythromycin polyketide synthase (DEBS)"/>
    <property type="match status" value="1"/>
</dbReference>
<dbReference type="PROSITE" id="PS52004">
    <property type="entry name" value="KS3_2"/>
    <property type="match status" value="2"/>
</dbReference>
<evidence type="ECO:0000256" key="10">
    <source>
        <dbReference type="ARBA" id="ARBA00060158"/>
    </source>
</evidence>
<dbReference type="Pfam" id="PF00109">
    <property type="entry name" value="ketoacyl-synt"/>
    <property type="match status" value="2"/>
</dbReference>
<dbReference type="InterPro" id="IPR020841">
    <property type="entry name" value="PKS_Beta-ketoAc_synthase_dom"/>
</dbReference>
<dbReference type="Gene3D" id="3.30.70.3290">
    <property type="match status" value="2"/>
</dbReference>
<dbReference type="EC" id="2.3.1.94" evidence="13"/>
<dbReference type="InterPro" id="IPR016036">
    <property type="entry name" value="Malonyl_transacylase_ACP-bd"/>
</dbReference>
<dbReference type="InterPro" id="IPR036736">
    <property type="entry name" value="ACP-like_sf"/>
</dbReference>
<comment type="cofactor">
    <cofactor evidence="1">
        <name>pantetheine 4'-phosphate</name>
        <dbReference type="ChEBI" id="CHEBI:47942"/>
    </cofactor>
</comment>
<evidence type="ECO:0000259" key="17">
    <source>
        <dbReference type="PROSITE" id="PS52019"/>
    </source>
</evidence>
<dbReference type="GO" id="GO:0004315">
    <property type="term" value="F:3-oxoacyl-[acyl-carrier-protein] synthase activity"/>
    <property type="evidence" value="ECO:0007669"/>
    <property type="project" value="InterPro"/>
</dbReference>
<evidence type="ECO:0000256" key="14">
    <source>
        <dbReference type="PROSITE-ProRule" id="PRU01363"/>
    </source>
</evidence>
<dbReference type="SUPFAM" id="SSF51735">
    <property type="entry name" value="NAD(P)-binding Rossmann-fold domains"/>
    <property type="match status" value="4"/>
</dbReference>
<dbReference type="InterPro" id="IPR049551">
    <property type="entry name" value="PKS_DH_C"/>
</dbReference>
<dbReference type="PROSITE" id="PS00606">
    <property type="entry name" value="KS3_1"/>
    <property type="match status" value="2"/>
</dbReference>
<evidence type="ECO:0000256" key="7">
    <source>
        <dbReference type="ARBA" id="ARBA00023268"/>
    </source>
</evidence>
<dbReference type="InterPro" id="IPR018201">
    <property type="entry name" value="Ketoacyl_synth_AS"/>
</dbReference>
<evidence type="ECO:0000256" key="6">
    <source>
        <dbReference type="ARBA" id="ARBA00023194"/>
    </source>
</evidence>
<evidence type="ECO:0000313" key="19">
    <source>
        <dbReference type="Proteomes" id="UP000282084"/>
    </source>
</evidence>
<dbReference type="InterPro" id="IPR032821">
    <property type="entry name" value="PKS_assoc"/>
</dbReference>
<dbReference type="InterPro" id="IPR006162">
    <property type="entry name" value="Ppantetheine_attach_site"/>
</dbReference>
<feature type="region of interest" description="N-terminal hotdog fold" evidence="14">
    <location>
        <begin position="918"/>
        <end position="1040"/>
    </location>
</feature>
<dbReference type="PROSITE" id="PS00012">
    <property type="entry name" value="PHOSPHOPANTETHEINE"/>
    <property type="match status" value="2"/>
</dbReference>
<comment type="caution">
    <text evidence="18">The sequence shown here is derived from an EMBL/GenBank/DDBJ whole genome shotgun (WGS) entry which is preliminary data.</text>
</comment>
<dbReference type="EMBL" id="RBXO01000001">
    <property type="protein sequence ID" value="RKT54475.1"/>
    <property type="molecule type" value="Genomic_DNA"/>
</dbReference>
<dbReference type="Gene3D" id="3.40.366.10">
    <property type="entry name" value="Malonyl-Coenzyme A Acyl Carrier Protein, domain 2"/>
    <property type="match status" value="2"/>
</dbReference>
<dbReference type="Gene3D" id="3.40.47.10">
    <property type="match status" value="2"/>
</dbReference>
<dbReference type="InterPro" id="IPR009081">
    <property type="entry name" value="PP-bd_ACP"/>
</dbReference>
<keyword evidence="6" id="KW-0045">Antibiotic biosynthesis</keyword>
<evidence type="ECO:0000256" key="9">
    <source>
        <dbReference type="ARBA" id="ARBA00052442"/>
    </source>
</evidence>
<dbReference type="InterPro" id="IPR016039">
    <property type="entry name" value="Thiolase-like"/>
</dbReference>
<dbReference type="SMART" id="SM00822">
    <property type="entry name" value="PKS_KR"/>
    <property type="match status" value="2"/>
</dbReference>
<feature type="active site" description="Proton donor; for dehydratase activity" evidence="14">
    <location>
        <position position="1110"/>
    </location>
</feature>
<dbReference type="NCBIfam" id="NF045894">
    <property type="entry name" value="PKS_plus_SDR"/>
    <property type="match status" value="1"/>
</dbReference>
<dbReference type="SMART" id="SM00823">
    <property type="entry name" value="PKS_PP"/>
    <property type="match status" value="2"/>
</dbReference>
<evidence type="ECO:0000256" key="13">
    <source>
        <dbReference type="ARBA" id="ARBA00066981"/>
    </source>
</evidence>
<feature type="domain" description="Carrier" evidence="15">
    <location>
        <begin position="3086"/>
        <end position="3161"/>
    </location>
</feature>
<dbReference type="InterPro" id="IPR014030">
    <property type="entry name" value="Ketoacyl_synth_N"/>
</dbReference>
<dbReference type="Pfam" id="PF08659">
    <property type="entry name" value="KR"/>
    <property type="match status" value="2"/>
</dbReference>
<dbReference type="InterPro" id="IPR049552">
    <property type="entry name" value="PKS_DH_N"/>
</dbReference>
<dbReference type="InterPro" id="IPR014031">
    <property type="entry name" value="Ketoacyl_synth_C"/>
</dbReference>
<dbReference type="Pfam" id="PF16197">
    <property type="entry name" value="KAsynt_C_assoc"/>
    <property type="match status" value="2"/>
</dbReference>
<comment type="subunit">
    <text evidence="12">Homodimer. Erythronolide synthase is composed of EryAI, EryAII and EryAIII multimodular (2 modules) polypeptides each coding for a functional synthase subunit which participates in 2 of the six FAS-like elongation steps required for formation of the polyketide. Module 1, 2, 3, 4, 5, and 6 participating in biosynthesis steps 1, 2, 3, 4, 5, and 6, respectively.</text>
</comment>
<dbReference type="Proteomes" id="UP000282084">
    <property type="component" value="Unassembled WGS sequence"/>
</dbReference>
<feature type="region of interest" description="C-terminal hotdog fold" evidence="14">
    <location>
        <begin position="1052"/>
        <end position="1188"/>
    </location>
</feature>
<dbReference type="PROSITE" id="PS50075">
    <property type="entry name" value="CARRIER"/>
    <property type="match status" value="2"/>
</dbReference>
<dbReference type="InterPro" id="IPR050091">
    <property type="entry name" value="PKS_NRPS_Biosynth_Enz"/>
</dbReference>
<evidence type="ECO:0000259" key="15">
    <source>
        <dbReference type="PROSITE" id="PS50075"/>
    </source>
</evidence>
<comment type="pathway">
    <text evidence="11">Antibiotic biosynthesis; erythromycin biosynthesis.</text>
</comment>
<dbReference type="Gene3D" id="3.40.50.720">
    <property type="entry name" value="NAD(P)-binding Rossmann-like Domain"/>
    <property type="match status" value="2"/>
</dbReference>
<dbReference type="InterPro" id="IPR015083">
    <property type="entry name" value="NorB/c/GfsB-D-like_docking"/>
</dbReference>
<dbReference type="FunFam" id="3.40.47.10:FF:000019">
    <property type="entry name" value="Polyketide synthase type I"/>
    <property type="match status" value="2"/>
</dbReference>
<dbReference type="CDD" id="cd00833">
    <property type="entry name" value="PKS"/>
    <property type="match status" value="2"/>
</dbReference>
<dbReference type="PANTHER" id="PTHR43775:SF51">
    <property type="entry name" value="INACTIVE PHENOLPHTHIOCEROL SYNTHESIS POLYKETIDE SYNTHASE TYPE I PKS1-RELATED"/>
    <property type="match status" value="1"/>
</dbReference>
<dbReference type="Gene3D" id="1.10.1200.10">
    <property type="entry name" value="ACP-like"/>
    <property type="match status" value="2"/>
</dbReference>
<dbReference type="SMART" id="SM00826">
    <property type="entry name" value="PKS_DH"/>
    <property type="match status" value="1"/>
</dbReference>
<dbReference type="Gene3D" id="3.10.129.110">
    <property type="entry name" value="Polyketide synthase dehydratase"/>
    <property type="match status" value="1"/>
</dbReference>
<dbReference type="InterPro" id="IPR036299">
    <property type="entry name" value="Polyketide_synth_docking_sf"/>
</dbReference>
<dbReference type="Pfam" id="PF02801">
    <property type="entry name" value="Ketoacyl-synt_C"/>
    <property type="match status" value="2"/>
</dbReference>
<dbReference type="FunFam" id="1.10.1200.10:FF:000007">
    <property type="entry name" value="Probable polyketide synthase pks17"/>
    <property type="match status" value="2"/>
</dbReference>
<comment type="catalytic activity">
    <reaction evidence="9">
        <text>6 (S)-methylmalonyl-CoA + propanoyl-CoA + 6 NADPH + 12 H(+) = 6-deoxyerythronolide B + 6 CO2 + 6 NADP(+) + 7 CoA + H2O</text>
        <dbReference type="Rhea" id="RHEA:23068"/>
        <dbReference type="ChEBI" id="CHEBI:15377"/>
        <dbReference type="ChEBI" id="CHEBI:15378"/>
        <dbReference type="ChEBI" id="CHEBI:16089"/>
        <dbReference type="ChEBI" id="CHEBI:16526"/>
        <dbReference type="ChEBI" id="CHEBI:57287"/>
        <dbReference type="ChEBI" id="CHEBI:57327"/>
        <dbReference type="ChEBI" id="CHEBI:57392"/>
        <dbReference type="ChEBI" id="CHEBI:57783"/>
        <dbReference type="ChEBI" id="CHEBI:58349"/>
        <dbReference type="EC" id="2.3.1.94"/>
    </reaction>
</comment>
<organism evidence="18 19">
    <name type="scientific">Saccharothrix australiensis</name>
    <dbReference type="NCBI Taxonomy" id="2072"/>
    <lineage>
        <taxon>Bacteria</taxon>
        <taxon>Bacillati</taxon>
        <taxon>Actinomycetota</taxon>
        <taxon>Actinomycetes</taxon>
        <taxon>Pseudonocardiales</taxon>
        <taxon>Pseudonocardiaceae</taxon>
        <taxon>Saccharothrix</taxon>
    </lineage>
</organism>
<evidence type="ECO:0000256" key="3">
    <source>
        <dbReference type="ARBA" id="ARBA00022553"/>
    </source>
</evidence>
<dbReference type="Pfam" id="PF18369">
    <property type="entry name" value="PKS_DE"/>
    <property type="match status" value="1"/>
</dbReference>
<dbReference type="Pfam" id="PF08990">
    <property type="entry name" value="Docking"/>
    <property type="match status" value="1"/>
</dbReference>
<sequence length="3241" mass="336896">MQTEDKLREYLKRATADLVAARRRLREVEERDQEPIAIVGMACRYPGGVSSPEDLWRLVLDGGDAISGYPTDRGWRIEDVVDADPGRQGTSYVAEGGFLHDVADFDPEFFGISPREALAMDPQQRLLLETSWEAFERAGIDALGLKGSRTGVFAGVMYHDYGSRLSEVPEGVEGYLATGTSGSVASGRVSFTFGFEGPAVTVDTACSSSLVALHLAVRALRSGECDLALAGGVTVMFTPTTFVEFSRQRGLAADGRCKAFSADADGTGWSEGAGVLLVERLSDARRLGHPVLAVVRGSAVNQDGASNGLTAPNGPSQQRVMLQALADARLAPSDVDVVEAHGTGTTLGDPIEAQSVLATYGQGRAEPLWLGSLKSNIGHTQAAAGVAGVIKMVMALRTGVLPKTLHVSEPTPHVDWSAGAVELLTSSREWPAVDRPRRAAVSSFGFSGTNAHLVLEQAPEEAPVEPAEVPGVLPWALSGRGEEGVRAQARALRSFVLDHPDARLADLAWSLGAARAHLSHRAVVVGRTRDDLLRGLGEVADGEVGSVVTGASRGGGPVAFVFPGQGSQWVGMAVELLEQSSVFAGRMGECAAAIDPLVEWNLLDVVRSGDFDRVDVVQPVLFSVMVSLAELWRSWGVRPSAVVGHSQGEIAAAVVAGALSLEDGARVVVLRSKAITGIAGRGGMVSVGLPVAEVEALISRWEGLSVAAVNGPGSVVVSGDVAGLEGLLEHASANDVRARRIAVDYASHSVHVEQLEDEILAVLAGIKPREGEVPVYSTLTGSVLSGVEMDAGYWFRNLRQRVGLQGAVERLAADGFGVFVECSPHPVLTLGVQETLDAAGSDAVVLGTLRRDEGGLARALTSLGEAHVAGVEPDWAAVVPGGQRIDLPTYPFQRERYWLDATAPSGDPSSLGLVPLDHPLWTAVADVPDSEDVLITGSLSRAGHPWLADHAVGDVALLPGTAFVELAVRAGDQVGCPRVAELTLSAPLVVPDAGTVRLRAVLGGARPDGTRPVTIHSRLTDGEPWTRHATGVLAPPVAPTGPDLTAWPPAGAEPVAVDDLYPDLAAVGLGYGPAFQGVRAAWRRGREVFAEVEPAEAVAGDFRLSPALLDAALHAIALGDFVPGAAGPLLPFAWNDVAVHAVGATTLRVHLAPAGGDTVAITAADGTGAPVASVASLALRAVDPARLRPTGATDSLFGLDWVPLPLGQARADDVVLWSPPVTGGDLPARTRAAVNATVEAVAAWSADDSGRRLVVVTPDHTDPVHAAVWGLVRSAQSEHPGRFALVAGDREDDRLAAFLATDEPQGVLTADAALVPRLARVGAAEQLPDFGGGTVLLTGASGALGRLVARHLVTEHGVRDLLLLSRGGGVGAEDLTRELADLGAAVTWAAADAADPGALASAVGDRALTGVVHAAGVLDDGVVQALTPERVDRVFRPKVDAVVALDDLARRHAVTAFVVFSSAAGVFGNAGQGNYAAANAFVDAVVARRRAEGLPAVSLAWGLWAETGTMTGALTDVDLKRIGRAGVSGLSAAEGLALFDAAAGSDRTLVLPMRLDLGPVRAKAASDGVPPLLRGLVRPPARKAGATAGAARRLTGLSREEQSAELLTLVRAQVAAVLGHTGAAAIAADRAFSDLGFDSLTAVELRNRLGAALGLRLPATLVFDHPTPTALAERLRAELTGDDSAPVVVGPAAVADDPIAIVGMACRFPGGVTTPEELFRLTLDGVDAISAFPTDRGWPVGGVGGYAPEGGFLYDAADFDPEFFGISPREALAMDPQQRLLLETSWEAFERAGIDPSGMRGSRTGVFAGLMYHDYASRLAEIPEEAAGYLSTGTSGSIASGRVAYTFGFEGPAVTVDTACSSSLVALHLAAQALRNGECDMALAGGVTVMFTPGTFSEFSRAGALSAHARCKPFAAAADGAVWGEGVGMLLVKRLSDARRNGHRVLAVVRGSAVNQDGASNGLTAPNGPSQQRVIRQALSSADLSPSDVDVVEAHGTGTTLGDPIEAQALLATYGQGRDEPLWLGSVKSNIGHTQAAAGVAGVIKMVMALREGVLPKTLHVDEPSPHVDWTVGSIELLTESRPWPEVGRARRAAVSSFGISGTNAHVVLEQGDAPAEVAAELVSVPVPWVLSAKDPAGVRAQAERLREHLAEHPGTRVDDVALTLAGRSRFPHRAVVVGADLAGLAQDLAEVTVGEAVTGADRVAFVFPGQGSQWVGMAVELLEQSSVFAGRMGECAAAIDPLVEWNLLDVVRSGDFDRVDVVQPVLFSVMVSLAELWRSWGVRPSAVVGHSQGEIAAAVVAGALSLEDGARVVVLRSKAITGIAGRGGMVSVGLPVAEVEALISRWEGLSVAAVNGPGSVVVSGDVAGLEGLLEHASANDVRARRIAVDYASHSVHVEQLEDEILAVLAGIKPREGEVPVYSTLTGSVLSGVEMDAGYWFRNLRRTVGLQGAVERLAADGFGVFVECSPHPVLTLGVQETLDAAGSDAVVLGTLRRDEGGLARALISLGEAHVAGVEPDWTAVVPGGQRIDLPTYAFQRKRYWLEGAATPATAEDEVFWDAVERGELGALVGADSPEDRRKVEQALPLLSSWRRRRQEESTVDSWRYRLTWSAVTPSASALLGTWLLVTPEGFDADALAEGLARQGARTVHVPLDPYADRETIARRLAGVEADGVLSLLALDEAPHRDHPAVPVGLAATLALLQALDGGAPLWVATRGAVSTGAEDVTGPAQAQVWGLGRVAALEHPDRWGGLVDLPADLDDRALDRLAAVLAAADEDQVAIRPAGVFGCRLVPAGPAAGGTWRPRGTALVTGGTGALGAHVARLLAREGVEHLVLTSRRGADAPGAPELVAELREAGARVTVAACDAADREALADLLAGLRDEEVRIAVHAAGALTPAALADTDLALLADTVSAKVAGAVHLAELLDPAELDALVLFSSSAGVWGSGTQGAYAAPNAFLDAFARQCRDRGIPATSLAWGLWAGDGMAAGIGEEYLSSRGLRPMTPDHAVVALRQAVADGEVALAVADVDWPRFLPVFTGARPSPLLADLPAARERSADPGVEQVTDRDELLRNLTALPTEERVAVLTDLVRAHTAAVIGYDSADAVRGDRPFKDLGFDSLAAVELRKRLGAATGLKLPATLVFDHPTPAAAARKLLADLGIAEPGTAESALAELDALADRLAEVEADEQARLRISMRLQTLLARWQAPAQPTADGSVDDRIGSADADELFAFIDGELGV</sequence>
<evidence type="ECO:0000256" key="11">
    <source>
        <dbReference type="ARBA" id="ARBA00060622"/>
    </source>
</evidence>
<dbReference type="InterPro" id="IPR049900">
    <property type="entry name" value="PKS_mFAS_DH"/>
</dbReference>
<dbReference type="SUPFAM" id="SSF55048">
    <property type="entry name" value="Probable ACP-binding domain of malonyl-CoA ACP transacylase"/>
    <property type="match status" value="2"/>
</dbReference>
<evidence type="ECO:0000313" key="18">
    <source>
        <dbReference type="EMBL" id="RKT54475.1"/>
    </source>
</evidence>
<dbReference type="GO" id="GO:0047879">
    <property type="term" value="F:erythronolide synthase activity"/>
    <property type="evidence" value="ECO:0007669"/>
    <property type="project" value="UniProtKB-EC"/>
</dbReference>
<feature type="domain" description="PKS/mFAS DH" evidence="17">
    <location>
        <begin position="918"/>
        <end position="1188"/>
    </location>
</feature>
<evidence type="ECO:0000256" key="12">
    <source>
        <dbReference type="ARBA" id="ARBA00063272"/>
    </source>
</evidence>
<dbReference type="InterPro" id="IPR042104">
    <property type="entry name" value="PKS_dehydratase_sf"/>
</dbReference>
<dbReference type="PANTHER" id="PTHR43775">
    <property type="entry name" value="FATTY ACID SYNTHASE"/>
    <property type="match status" value="1"/>
</dbReference>
<dbReference type="PROSITE" id="PS52019">
    <property type="entry name" value="PKS_MFAS_DH"/>
    <property type="match status" value="1"/>
</dbReference>
<dbReference type="SUPFAM" id="SSF47336">
    <property type="entry name" value="ACP-like"/>
    <property type="match status" value="2"/>
</dbReference>
<dbReference type="Pfam" id="PF21089">
    <property type="entry name" value="PKS_DH_N"/>
    <property type="match status" value="1"/>
</dbReference>
<name>A0A495W191_9PSEU</name>
<protein>
    <recommendedName>
        <fullName evidence="13">6-deoxyerythronolide-B synthase</fullName>
        <ecNumber evidence="13">2.3.1.94</ecNumber>
    </recommendedName>
</protein>
<dbReference type="Pfam" id="PF14765">
    <property type="entry name" value="PS-DH"/>
    <property type="match status" value="1"/>
</dbReference>
<dbReference type="InterPro" id="IPR001227">
    <property type="entry name" value="Ac_transferase_dom_sf"/>
</dbReference>
<evidence type="ECO:0000256" key="1">
    <source>
        <dbReference type="ARBA" id="ARBA00001957"/>
    </source>
</evidence>
<keyword evidence="7" id="KW-0511">Multifunctional enzyme</keyword>
<dbReference type="SMART" id="SM00825">
    <property type="entry name" value="PKS_KS"/>
    <property type="match status" value="2"/>
</dbReference>
<dbReference type="SMART" id="SM01294">
    <property type="entry name" value="PKS_PP_betabranch"/>
    <property type="match status" value="2"/>
</dbReference>
<dbReference type="GO" id="GO:0006633">
    <property type="term" value="P:fatty acid biosynthetic process"/>
    <property type="evidence" value="ECO:0007669"/>
    <property type="project" value="InterPro"/>
</dbReference>
<dbReference type="InterPro" id="IPR014043">
    <property type="entry name" value="Acyl_transferase_dom"/>
</dbReference>
<dbReference type="InterPro" id="IPR057326">
    <property type="entry name" value="KR_dom"/>
</dbReference>
<keyword evidence="4 18" id="KW-0808">Transferase</keyword>
<dbReference type="GO" id="GO:0031177">
    <property type="term" value="F:phosphopantetheine binding"/>
    <property type="evidence" value="ECO:0007669"/>
    <property type="project" value="InterPro"/>
</dbReference>
<dbReference type="InterPro" id="IPR013968">
    <property type="entry name" value="PKS_KR"/>
</dbReference>
<keyword evidence="8" id="KW-0012">Acyltransferase</keyword>
<comment type="function">
    <text evidence="10">Involved in the biosynthesis of antibiotic erythromycin via the biosynthesis of its aglycone precursor, 6-deoxyerythronolide B (6-dEB).</text>
</comment>
<dbReference type="InterPro" id="IPR020806">
    <property type="entry name" value="PKS_PP-bd"/>
</dbReference>
<dbReference type="FunFam" id="3.40.366.10:FF:000002">
    <property type="entry name" value="Probable polyketide synthase 2"/>
    <property type="match status" value="2"/>
</dbReference>
<evidence type="ECO:0000256" key="4">
    <source>
        <dbReference type="ARBA" id="ARBA00022679"/>
    </source>
</evidence>
<dbReference type="CDD" id="cd08956">
    <property type="entry name" value="KR_3_FAS_SDR_x"/>
    <property type="match status" value="1"/>
</dbReference>
<dbReference type="Pfam" id="PF00550">
    <property type="entry name" value="PP-binding"/>
    <property type="match status" value="2"/>
</dbReference>